<reference evidence="2" key="2">
    <citation type="submission" date="2019-10" db="EMBL/GenBank/DDBJ databases">
        <authorList>
            <consortium name="NCBI Genome Project"/>
        </authorList>
    </citation>
    <scope>NUCLEOTIDE SEQUENCE</scope>
    <source>
        <strain evidence="2">NI907</strain>
    </source>
</reference>
<dbReference type="KEGG" id="pgri:PgNI_03733"/>
<accession>A0A6P8BEL5</accession>
<evidence type="ECO:0000313" key="2">
    <source>
        <dbReference type="RefSeq" id="XP_030985587.1"/>
    </source>
</evidence>
<dbReference type="RefSeq" id="XP_030985587.1">
    <property type="nucleotide sequence ID" value="XM_031123786.1"/>
</dbReference>
<organism evidence="1 2">
    <name type="scientific">Pyricularia grisea</name>
    <name type="common">Crabgrass-specific blast fungus</name>
    <name type="synonym">Magnaporthe grisea</name>
    <dbReference type="NCBI Taxonomy" id="148305"/>
    <lineage>
        <taxon>Eukaryota</taxon>
        <taxon>Fungi</taxon>
        <taxon>Dikarya</taxon>
        <taxon>Ascomycota</taxon>
        <taxon>Pezizomycotina</taxon>
        <taxon>Sordariomycetes</taxon>
        <taxon>Sordariomycetidae</taxon>
        <taxon>Magnaporthales</taxon>
        <taxon>Pyriculariaceae</taxon>
        <taxon>Pyricularia</taxon>
    </lineage>
</organism>
<dbReference type="AlphaFoldDB" id="A0A6P8BEL5"/>
<proteinExistence type="predicted"/>
<evidence type="ECO:0000313" key="1">
    <source>
        <dbReference type="Proteomes" id="UP000515153"/>
    </source>
</evidence>
<reference evidence="2" key="1">
    <citation type="journal article" date="2019" name="Mol. Biol. Evol.">
        <title>Blast fungal genomes show frequent chromosomal changes, gene gains and losses, and effector gene turnover.</title>
        <authorList>
            <person name="Gomez Luciano L.B."/>
            <person name="Jason Tsai I."/>
            <person name="Chuma I."/>
            <person name="Tosa Y."/>
            <person name="Chen Y.H."/>
            <person name="Li J.Y."/>
            <person name="Li M.Y."/>
            <person name="Jade Lu M.Y."/>
            <person name="Nakayashiki H."/>
            <person name="Li W.H."/>
        </authorList>
    </citation>
    <scope>NUCLEOTIDE SEQUENCE</scope>
    <source>
        <strain evidence="2">NI907</strain>
    </source>
</reference>
<dbReference type="Proteomes" id="UP000515153">
    <property type="component" value="Unplaced"/>
</dbReference>
<name>A0A6P8BEL5_PYRGI</name>
<dbReference type="GeneID" id="41958695"/>
<protein>
    <submittedName>
        <fullName evidence="2">Uncharacterized protein</fullName>
    </submittedName>
</protein>
<reference evidence="2" key="3">
    <citation type="submission" date="2025-08" db="UniProtKB">
        <authorList>
            <consortium name="RefSeq"/>
        </authorList>
    </citation>
    <scope>IDENTIFICATION</scope>
    <source>
        <strain evidence="2">NI907</strain>
    </source>
</reference>
<sequence>MEGKEEGREKELENSVREIHENYQLLRILLEQIQVLGNTSVNDSNEAPLVKLVQKCIDTNGEPQKTIIGNQVPKHSARSLRACLAMLKRRTPACDPVPTSELRWPATRVHAVMHPVPGQRLGLLPSMKDICGMQSILRSSHGFRNRLPCSRMCSSG</sequence>
<keyword evidence="1" id="KW-1185">Reference proteome</keyword>
<gene>
    <name evidence="2" type="ORF">PgNI_03733</name>
</gene>